<dbReference type="Proteomes" id="UP001162131">
    <property type="component" value="Unassembled WGS sequence"/>
</dbReference>
<evidence type="ECO:0000313" key="2">
    <source>
        <dbReference type="Proteomes" id="UP001162131"/>
    </source>
</evidence>
<reference evidence="1" key="1">
    <citation type="submission" date="2021-09" db="EMBL/GenBank/DDBJ databases">
        <authorList>
            <consortium name="AG Swart"/>
            <person name="Singh M."/>
            <person name="Singh A."/>
            <person name="Seah K."/>
            <person name="Emmerich C."/>
        </authorList>
    </citation>
    <scope>NUCLEOTIDE SEQUENCE</scope>
    <source>
        <strain evidence="1">ATCC30299</strain>
    </source>
</reference>
<name>A0AAU9I8F5_9CILI</name>
<dbReference type="EMBL" id="CAJZBQ010000004">
    <property type="protein sequence ID" value="CAG9311553.1"/>
    <property type="molecule type" value="Genomic_DNA"/>
</dbReference>
<sequence>MALKLVLDNLKVQTLSYDHRDLCMTLHFNLLKYHCQVPRSFYSAFGILHRNWFKPNWFKLADNTAFGSIRDNKFQELIFRIYDIIWKIIS</sequence>
<gene>
    <name evidence="1" type="ORF">BSTOLATCC_MIC3841</name>
</gene>
<keyword evidence="2" id="KW-1185">Reference proteome</keyword>
<comment type="caution">
    <text evidence="1">The sequence shown here is derived from an EMBL/GenBank/DDBJ whole genome shotgun (WGS) entry which is preliminary data.</text>
</comment>
<proteinExistence type="predicted"/>
<protein>
    <submittedName>
        <fullName evidence="1">Uncharacterized protein</fullName>
    </submittedName>
</protein>
<accession>A0AAU9I8F5</accession>
<dbReference type="AlphaFoldDB" id="A0AAU9I8F5"/>
<evidence type="ECO:0000313" key="1">
    <source>
        <dbReference type="EMBL" id="CAG9311553.1"/>
    </source>
</evidence>
<organism evidence="1 2">
    <name type="scientific">Blepharisma stoltei</name>
    <dbReference type="NCBI Taxonomy" id="1481888"/>
    <lineage>
        <taxon>Eukaryota</taxon>
        <taxon>Sar</taxon>
        <taxon>Alveolata</taxon>
        <taxon>Ciliophora</taxon>
        <taxon>Postciliodesmatophora</taxon>
        <taxon>Heterotrichea</taxon>
        <taxon>Heterotrichida</taxon>
        <taxon>Blepharismidae</taxon>
        <taxon>Blepharisma</taxon>
    </lineage>
</organism>